<organism evidence="2">
    <name type="scientific">Fagus sylvatica</name>
    <name type="common">Beechnut</name>
    <dbReference type="NCBI Taxonomy" id="28930"/>
    <lineage>
        <taxon>Eukaryota</taxon>
        <taxon>Viridiplantae</taxon>
        <taxon>Streptophyta</taxon>
        <taxon>Embryophyta</taxon>
        <taxon>Tracheophyta</taxon>
        <taxon>Spermatophyta</taxon>
        <taxon>Magnoliopsida</taxon>
        <taxon>eudicotyledons</taxon>
        <taxon>Gunneridae</taxon>
        <taxon>Pentapetalae</taxon>
        <taxon>rosids</taxon>
        <taxon>fabids</taxon>
        <taxon>Fagales</taxon>
        <taxon>Fagaceae</taxon>
        <taxon>Fagus</taxon>
    </lineage>
</organism>
<dbReference type="GO" id="GO:0004523">
    <property type="term" value="F:RNA-DNA hybrid ribonuclease activity"/>
    <property type="evidence" value="ECO:0007669"/>
    <property type="project" value="InterPro"/>
</dbReference>
<accession>A0A2N9IDB6</accession>
<dbReference type="InterPro" id="IPR036397">
    <property type="entry name" value="RNaseH_sf"/>
</dbReference>
<dbReference type="GO" id="GO:0003676">
    <property type="term" value="F:nucleic acid binding"/>
    <property type="evidence" value="ECO:0007669"/>
    <property type="project" value="InterPro"/>
</dbReference>
<dbReference type="InterPro" id="IPR002156">
    <property type="entry name" value="RNaseH_domain"/>
</dbReference>
<gene>
    <name evidence="2" type="ORF">FSB_LOCUS50290</name>
</gene>
<dbReference type="PANTHER" id="PTHR47074:SF11">
    <property type="entry name" value="REVERSE TRANSCRIPTASE-LIKE PROTEIN"/>
    <property type="match status" value="1"/>
</dbReference>
<proteinExistence type="predicted"/>
<feature type="domain" description="RNase H type-1" evidence="1">
    <location>
        <begin position="301"/>
        <end position="410"/>
    </location>
</feature>
<dbReference type="Pfam" id="PF13456">
    <property type="entry name" value="RVT_3"/>
    <property type="match status" value="1"/>
</dbReference>
<dbReference type="PANTHER" id="PTHR47074">
    <property type="entry name" value="BNAC02G40300D PROTEIN"/>
    <property type="match status" value="1"/>
</dbReference>
<sequence length="410" mass="47258">MIDDMAKSLPIIIKRRVKIKVPSNLDPSSPTLPSQKTLQTQNCHEQLVVNQREREREEYLWWLPAERVGGGAAEGQRQRGDWRAGISGEAATTVWEKSGYNTVEWVCYITKAGSYEISKRKEDFHYVKERLESKISSWKCKNLSWMGRATLIKSVAQAAPMYTMSTFLIPKGLCAELDAMVRRFCKALWFGGWWGSRIDRMIFGSPVHLVNFVMDPPLMNPFSVKHKETIIKVRAQILDIIWKWRNRAVHDGVIPNQDEMKGRLFMIHYGIWNPQEHPLQDNRSHKVIKWSKPYLNCYKINCDAAMSENYAMISAVARDWRGFLVFAQAIRVNTNSLVQAEAEALRWAVRLAISHNLHNVIVEGNNKTCIQVLKGTTLSSPWKADVLLRDIKELAMQIENLSFNWVPRDC</sequence>
<name>A0A2N9IDB6_FAGSY</name>
<dbReference type="InterPro" id="IPR044730">
    <property type="entry name" value="RNase_H-like_dom_plant"/>
</dbReference>
<reference evidence="2" key="1">
    <citation type="submission" date="2018-02" db="EMBL/GenBank/DDBJ databases">
        <authorList>
            <person name="Cohen D.B."/>
            <person name="Kent A.D."/>
        </authorList>
    </citation>
    <scope>NUCLEOTIDE SEQUENCE</scope>
</reference>
<dbReference type="AlphaFoldDB" id="A0A2N9IDB6"/>
<evidence type="ECO:0000313" key="2">
    <source>
        <dbReference type="EMBL" id="SPD22408.1"/>
    </source>
</evidence>
<dbReference type="SUPFAM" id="SSF53098">
    <property type="entry name" value="Ribonuclease H-like"/>
    <property type="match status" value="1"/>
</dbReference>
<protein>
    <recommendedName>
        <fullName evidence="1">RNase H type-1 domain-containing protein</fullName>
    </recommendedName>
</protein>
<evidence type="ECO:0000259" key="1">
    <source>
        <dbReference type="Pfam" id="PF13456"/>
    </source>
</evidence>
<dbReference type="InterPro" id="IPR052929">
    <property type="entry name" value="RNase_H-like_EbsB-rel"/>
</dbReference>
<dbReference type="CDD" id="cd06222">
    <property type="entry name" value="RNase_H_like"/>
    <property type="match status" value="1"/>
</dbReference>
<dbReference type="EMBL" id="OIVN01005433">
    <property type="protein sequence ID" value="SPD22408.1"/>
    <property type="molecule type" value="Genomic_DNA"/>
</dbReference>
<dbReference type="InterPro" id="IPR012337">
    <property type="entry name" value="RNaseH-like_sf"/>
</dbReference>
<dbReference type="Gene3D" id="3.30.420.10">
    <property type="entry name" value="Ribonuclease H-like superfamily/Ribonuclease H"/>
    <property type="match status" value="1"/>
</dbReference>